<evidence type="ECO:0000259" key="4">
    <source>
        <dbReference type="Pfam" id="PF16729"/>
    </source>
</evidence>
<name>A0A437ULQ7_ENTAV</name>
<dbReference type="RefSeq" id="WP_127978591.1">
    <property type="nucleotide sequence ID" value="NZ_RYZS01000001.1"/>
</dbReference>
<dbReference type="Gene3D" id="2.60.40.1240">
    <property type="match status" value="1"/>
</dbReference>
<dbReference type="InterPro" id="IPR029050">
    <property type="entry name" value="Immunoprotect_excell_Ig-like"/>
</dbReference>
<evidence type="ECO:0000313" key="6">
    <source>
        <dbReference type="Proteomes" id="UP000288388"/>
    </source>
</evidence>
<feature type="signal peptide" evidence="3">
    <location>
        <begin position="1"/>
        <end position="21"/>
    </location>
</feature>
<proteinExistence type="predicted"/>
<dbReference type="PROSITE" id="PS51257">
    <property type="entry name" value="PROKAR_LIPOPROTEIN"/>
    <property type="match status" value="1"/>
</dbReference>
<reference evidence="5 6" key="1">
    <citation type="submission" date="2018-12" db="EMBL/GenBank/DDBJ databases">
        <title>A novel vanA-carrying plasmid in a clinical isolate of Enterococcus avium.</title>
        <authorList>
            <person name="Bernasconi O.J."/>
            <person name="Luzzaro F."/>
            <person name="Endimiani A."/>
        </authorList>
    </citation>
    <scope>NUCLEOTIDE SEQUENCE [LARGE SCALE GENOMIC DNA]</scope>
    <source>
        <strain evidence="5 6">LC0559/18</strain>
    </source>
</reference>
<comment type="caution">
    <text evidence="5">The sequence shown here is derived from an EMBL/GenBank/DDBJ whole genome shotgun (WGS) entry which is preliminary data.</text>
</comment>
<dbReference type="InterPro" id="IPR031989">
    <property type="entry name" value="DUF5067"/>
</dbReference>
<dbReference type="Pfam" id="PF16729">
    <property type="entry name" value="DUF5067"/>
    <property type="match status" value="1"/>
</dbReference>
<gene>
    <name evidence="5" type="ORF">EK398_06510</name>
</gene>
<evidence type="ECO:0000256" key="2">
    <source>
        <dbReference type="SAM" id="MobiDB-lite"/>
    </source>
</evidence>
<feature type="domain" description="DUF5067" evidence="4">
    <location>
        <begin position="35"/>
        <end position="163"/>
    </location>
</feature>
<dbReference type="AlphaFoldDB" id="A0A437ULQ7"/>
<organism evidence="5 6">
    <name type="scientific">Enterococcus avium</name>
    <name type="common">Streptococcus avium</name>
    <dbReference type="NCBI Taxonomy" id="33945"/>
    <lineage>
        <taxon>Bacteria</taxon>
        <taxon>Bacillati</taxon>
        <taxon>Bacillota</taxon>
        <taxon>Bacilli</taxon>
        <taxon>Lactobacillales</taxon>
        <taxon>Enterococcaceae</taxon>
        <taxon>Enterococcus</taxon>
    </lineage>
</organism>
<feature type="region of interest" description="Disordered" evidence="2">
    <location>
        <begin position="23"/>
        <end position="49"/>
    </location>
</feature>
<evidence type="ECO:0000256" key="3">
    <source>
        <dbReference type="SAM" id="SignalP"/>
    </source>
</evidence>
<sequence length="180" mass="19678">MKKIILSCAILIFLVGLGACGSSNTSSDTKHVKSSATATSETNKKDGTYENRTLTVPDGILKITGFQKGTDYEGNSMFYVLFDLTNNTEEAQNVQTMYMGMVQASQNTGDTTEKLEFSVTMDSPVQDKLDMLQKDINPGGTIQGAYAYNFADESKPVTFTFTDKLFSINDPIATEDITIQ</sequence>
<feature type="chain" id="PRO_5019167981" evidence="3">
    <location>
        <begin position="22"/>
        <end position="180"/>
    </location>
</feature>
<dbReference type="Proteomes" id="UP000288388">
    <property type="component" value="Unassembled WGS sequence"/>
</dbReference>
<accession>A0A437ULQ7</accession>
<evidence type="ECO:0000313" key="5">
    <source>
        <dbReference type="EMBL" id="RVU94525.1"/>
    </source>
</evidence>
<dbReference type="EMBL" id="RYZS01000001">
    <property type="protein sequence ID" value="RVU94525.1"/>
    <property type="molecule type" value="Genomic_DNA"/>
</dbReference>
<protein>
    <submittedName>
        <fullName evidence="5">DUF5067 domain-containing protein</fullName>
    </submittedName>
</protein>
<keyword evidence="1 3" id="KW-0732">Signal</keyword>
<evidence type="ECO:0000256" key="1">
    <source>
        <dbReference type="ARBA" id="ARBA00022729"/>
    </source>
</evidence>